<keyword evidence="1" id="KW-0812">Transmembrane</keyword>
<organism evidence="2 3">
    <name type="scientific">Rhizopus microsporus</name>
    <dbReference type="NCBI Taxonomy" id="58291"/>
    <lineage>
        <taxon>Eukaryota</taxon>
        <taxon>Fungi</taxon>
        <taxon>Fungi incertae sedis</taxon>
        <taxon>Mucoromycota</taxon>
        <taxon>Mucoromycotina</taxon>
        <taxon>Mucoromycetes</taxon>
        <taxon>Mucorales</taxon>
        <taxon>Mucorineae</taxon>
        <taxon>Rhizopodaceae</taxon>
        <taxon>Rhizopus</taxon>
    </lineage>
</organism>
<evidence type="ECO:0000313" key="2">
    <source>
        <dbReference type="EMBL" id="ORE17652.1"/>
    </source>
</evidence>
<gene>
    <name evidence="2" type="ORF">BCV71DRAFT_235634</name>
</gene>
<feature type="transmembrane region" description="Helical" evidence="1">
    <location>
        <begin position="45"/>
        <end position="65"/>
    </location>
</feature>
<dbReference type="AlphaFoldDB" id="A0A1X0S036"/>
<dbReference type="EMBL" id="KV921350">
    <property type="protein sequence ID" value="ORE17652.1"/>
    <property type="molecule type" value="Genomic_DNA"/>
</dbReference>
<accession>A0A1X0S036</accession>
<keyword evidence="1" id="KW-1133">Transmembrane helix</keyword>
<evidence type="ECO:0000313" key="3">
    <source>
        <dbReference type="Proteomes" id="UP000242381"/>
    </source>
</evidence>
<dbReference type="Proteomes" id="UP000242381">
    <property type="component" value="Unassembled WGS sequence"/>
</dbReference>
<proteinExistence type="predicted"/>
<reference evidence="2 3" key="1">
    <citation type="journal article" date="2016" name="Proc. Natl. Acad. Sci. U.S.A.">
        <title>Lipid metabolic changes in an early divergent fungus govern the establishment of a mutualistic symbiosis with endobacteria.</title>
        <authorList>
            <person name="Lastovetsky O.A."/>
            <person name="Gaspar M.L."/>
            <person name="Mondo S.J."/>
            <person name="LaButti K.M."/>
            <person name="Sandor L."/>
            <person name="Grigoriev I.V."/>
            <person name="Henry S.A."/>
            <person name="Pawlowska T.E."/>
        </authorList>
    </citation>
    <scope>NUCLEOTIDE SEQUENCE [LARGE SCALE GENOMIC DNA]</scope>
    <source>
        <strain evidence="2 3">ATCC 11559</strain>
    </source>
</reference>
<protein>
    <submittedName>
        <fullName evidence="2">Uncharacterized protein</fullName>
    </submittedName>
</protein>
<keyword evidence="1" id="KW-0472">Membrane</keyword>
<sequence length="140" mass="16394">MFMPAQDKSLEYHHLENVLYGCLCDINVKKQAQFDNLFRLCLHDYQHSIVSSVMVIGLIYIGVITQHTPFQRQFRFAILYTDEEQGRTYGKNTAYNGKIYNAADKFCPFWKTDICFLKLPIIFPKRTKFISRTVPEAQAQ</sequence>
<evidence type="ECO:0000256" key="1">
    <source>
        <dbReference type="SAM" id="Phobius"/>
    </source>
</evidence>
<name>A0A1X0S036_RHIZD</name>